<dbReference type="InterPro" id="IPR036770">
    <property type="entry name" value="Ankyrin_rpt-contain_sf"/>
</dbReference>
<dbReference type="PANTHER" id="PTHR20923">
    <property type="entry name" value="BAT4 PROTEIN-RELATED"/>
    <property type="match status" value="1"/>
</dbReference>
<dbReference type="SUPFAM" id="SSF48403">
    <property type="entry name" value="Ankyrin repeat"/>
    <property type="match status" value="1"/>
</dbReference>
<dbReference type="InterPro" id="IPR000467">
    <property type="entry name" value="G_patch_dom"/>
</dbReference>
<protein>
    <recommendedName>
        <fullName evidence="2">G-patch domain-containing protein</fullName>
    </recommendedName>
</protein>
<organism evidence="3 4">
    <name type="scientific">Chilo suppressalis</name>
    <name type="common">Asiatic rice borer moth</name>
    <dbReference type="NCBI Taxonomy" id="168631"/>
    <lineage>
        <taxon>Eukaryota</taxon>
        <taxon>Metazoa</taxon>
        <taxon>Ecdysozoa</taxon>
        <taxon>Arthropoda</taxon>
        <taxon>Hexapoda</taxon>
        <taxon>Insecta</taxon>
        <taxon>Pterygota</taxon>
        <taxon>Neoptera</taxon>
        <taxon>Endopterygota</taxon>
        <taxon>Lepidoptera</taxon>
        <taxon>Glossata</taxon>
        <taxon>Ditrysia</taxon>
        <taxon>Pyraloidea</taxon>
        <taxon>Crambidae</taxon>
        <taxon>Crambinae</taxon>
        <taxon>Chilo</taxon>
    </lineage>
</organism>
<dbReference type="Gene3D" id="1.25.40.20">
    <property type="entry name" value="Ankyrin repeat-containing domain"/>
    <property type="match status" value="1"/>
</dbReference>
<dbReference type="PROSITE" id="PS50088">
    <property type="entry name" value="ANK_REPEAT"/>
    <property type="match status" value="1"/>
</dbReference>
<reference evidence="3" key="1">
    <citation type="submission" date="2021-12" db="EMBL/GenBank/DDBJ databases">
        <authorList>
            <person name="King R."/>
        </authorList>
    </citation>
    <scope>NUCLEOTIDE SEQUENCE</scope>
</reference>
<evidence type="ECO:0000256" key="1">
    <source>
        <dbReference type="PROSITE-ProRule" id="PRU00023"/>
    </source>
</evidence>
<dbReference type="PANTHER" id="PTHR20923:SF1">
    <property type="entry name" value="G PATCH DOMAIN AND ANKYRIN REPEAT-CONTAINING PROTEIN 1"/>
    <property type="match status" value="1"/>
</dbReference>
<dbReference type="SMART" id="SM00443">
    <property type="entry name" value="G_patch"/>
    <property type="match status" value="1"/>
</dbReference>
<accession>A0ABN8B4Q6</accession>
<feature type="repeat" description="ANK" evidence="1">
    <location>
        <begin position="109"/>
        <end position="141"/>
    </location>
</feature>
<dbReference type="EMBL" id="OU963911">
    <property type="protein sequence ID" value="CAH0401024.1"/>
    <property type="molecule type" value="Genomic_DNA"/>
</dbReference>
<evidence type="ECO:0000313" key="3">
    <source>
        <dbReference type="EMBL" id="CAH0401024.1"/>
    </source>
</evidence>
<dbReference type="Proteomes" id="UP001153292">
    <property type="component" value="Chromosome 18"/>
</dbReference>
<name>A0ABN8B4Q6_CHISP</name>
<dbReference type="InterPro" id="IPR039146">
    <property type="entry name" value="GPANK1"/>
</dbReference>
<keyword evidence="1" id="KW-0040">ANK repeat</keyword>
<dbReference type="PROSITE" id="PS50174">
    <property type="entry name" value="G_PATCH"/>
    <property type="match status" value="1"/>
</dbReference>
<dbReference type="Pfam" id="PF12796">
    <property type="entry name" value="Ank_2"/>
    <property type="match status" value="1"/>
</dbReference>
<evidence type="ECO:0000259" key="2">
    <source>
        <dbReference type="PROSITE" id="PS50174"/>
    </source>
</evidence>
<dbReference type="SMART" id="SM00248">
    <property type="entry name" value="ANK"/>
    <property type="match status" value="3"/>
</dbReference>
<proteinExistence type="predicted"/>
<sequence length="312" mass="35761">MYTKYSNFVKPCCTYSYSDNETILKPTLLSGEEAKQIYLSEVETSSEKKSKHSQAKVTDVVRKYHDEHGFMKSEILDRDLFLSAENDDIDTIKQALDASPDKIKILDDYGWNLLMIACQANSINVVKELLSRGIDTSVRDKAGNSAQSLIIKNKNYELADILLSYRDRRKNESARTFAPNPDEEIMDFICETCNIKVTANRKNHLSSTEHNLNLSKGKKIPTNFKIPESNRGFQIMLKVGWDKESGLGPQGNGPKYPIKTVQKQDRKGLGHSKNLSGSIENKEIVKFKNRRKMINNHKNNRNIEVNFRRQFY</sequence>
<keyword evidence="4" id="KW-1185">Reference proteome</keyword>
<gene>
    <name evidence="3" type="ORF">CHILSU_LOCUS4236</name>
</gene>
<dbReference type="PROSITE" id="PS50297">
    <property type="entry name" value="ANK_REP_REGION"/>
    <property type="match status" value="1"/>
</dbReference>
<dbReference type="InterPro" id="IPR002110">
    <property type="entry name" value="Ankyrin_rpt"/>
</dbReference>
<evidence type="ECO:0000313" key="4">
    <source>
        <dbReference type="Proteomes" id="UP001153292"/>
    </source>
</evidence>
<dbReference type="Pfam" id="PF01585">
    <property type="entry name" value="G-patch"/>
    <property type="match status" value="1"/>
</dbReference>
<feature type="domain" description="G-patch" evidence="2">
    <location>
        <begin position="228"/>
        <end position="274"/>
    </location>
</feature>